<evidence type="ECO:0000313" key="1">
    <source>
        <dbReference type="EMBL" id="KDQ56097.1"/>
    </source>
</evidence>
<evidence type="ECO:0000313" key="2">
    <source>
        <dbReference type="Proteomes" id="UP000027265"/>
    </source>
</evidence>
<accession>A0A067PXU5</accession>
<dbReference type="HOGENOM" id="CLU_1510838_0_0_1"/>
<dbReference type="InParanoid" id="A0A067PXU5"/>
<dbReference type="OrthoDB" id="5569911at2759"/>
<proteinExistence type="predicted"/>
<dbReference type="STRING" id="933084.A0A067PXU5"/>
<name>A0A067PXU5_9AGAM</name>
<gene>
    <name evidence="1" type="ORF">JAAARDRAFT_48448</name>
</gene>
<dbReference type="EMBL" id="KL197723">
    <property type="protein sequence ID" value="KDQ56097.1"/>
    <property type="molecule type" value="Genomic_DNA"/>
</dbReference>
<protein>
    <submittedName>
        <fullName evidence="1">Uncharacterized protein</fullName>
    </submittedName>
</protein>
<reference evidence="2" key="1">
    <citation type="journal article" date="2014" name="Proc. Natl. Acad. Sci. U.S.A.">
        <title>Extensive sampling of basidiomycete genomes demonstrates inadequacy of the white-rot/brown-rot paradigm for wood decay fungi.</title>
        <authorList>
            <person name="Riley R."/>
            <person name="Salamov A.A."/>
            <person name="Brown D.W."/>
            <person name="Nagy L.G."/>
            <person name="Floudas D."/>
            <person name="Held B.W."/>
            <person name="Levasseur A."/>
            <person name="Lombard V."/>
            <person name="Morin E."/>
            <person name="Otillar R."/>
            <person name="Lindquist E.A."/>
            <person name="Sun H."/>
            <person name="LaButti K.M."/>
            <person name="Schmutz J."/>
            <person name="Jabbour D."/>
            <person name="Luo H."/>
            <person name="Baker S.E."/>
            <person name="Pisabarro A.G."/>
            <person name="Walton J.D."/>
            <person name="Blanchette R.A."/>
            <person name="Henrissat B."/>
            <person name="Martin F."/>
            <person name="Cullen D."/>
            <person name="Hibbett D.S."/>
            <person name="Grigoriev I.V."/>
        </authorList>
    </citation>
    <scope>NUCLEOTIDE SEQUENCE [LARGE SCALE GENOMIC DNA]</scope>
    <source>
        <strain evidence="2">MUCL 33604</strain>
    </source>
</reference>
<keyword evidence="2" id="KW-1185">Reference proteome</keyword>
<dbReference type="Proteomes" id="UP000027265">
    <property type="component" value="Unassembled WGS sequence"/>
</dbReference>
<organism evidence="1 2">
    <name type="scientific">Jaapia argillacea MUCL 33604</name>
    <dbReference type="NCBI Taxonomy" id="933084"/>
    <lineage>
        <taxon>Eukaryota</taxon>
        <taxon>Fungi</taxon>
        <taxon>Dikarya</taxon>
        <taxon>Basidiomycota</taxon>
        <taxon>Agaricomycotina</taxon>
        <taxon>Agaricomycetes</taxon>
        <taxon>Agaricomycetidae</taxon>
        <taxon>Jaapiales</taxon>
        <taxon>Jaapiaceae</taxon>
        <taxon>Jaapia</taxon>
    </lineage>
</organism>
<dbReference type="AlphaFoldDB" id="A0A067PXU5"/>
<sequence>MLAQDSNAAPETYQKQVKVSEEHDVTMVFRNTALPNEVEQLQGSIGLISAEKLERETHAAQQAEALDQLTDTNDTLRARTLSLADEAPSSSVALFRLHDLFGEVRLLEDPIPLLTPESVDKQNMKTTDRIVIVPQAPNRLTSIIRSGKKSRPPLVPITSVFESGPKHSAPTLQVRRGY</sequence>